<gene>
    <name evidence="2" type="ORF">AVEN_214420_1</name>
</gene>
<dbReference type="GO" id="GO:0071897">
    <property type="term" value="P:DNA biosynthetic process"/>
    <property type="evidence" value="ECO:0007669"/>
    <property type="project" value="UniProtKB-ARBA"/>
</dbReference>
<dbReference type="InterPro" id="IPR036397">
    <property type="entry name" value="RNaseH_sf"/>
</dbReference>
<evidence type="ECO:0000313" key="2">
    <source>
        <dbReference type="EMBL" id="GBM34774.1"/>
    </source>
</evidence>
<dbReference type="Pfam" id="PF18701">
    <property type="entry name" value="DUF5641"/>
    <property type="match status" value="1"/>
</dbReference>
<dbReference type="Gene3D" id="3.30.70.270">
    <property type="match status" value="1"/>
</dbReference>
<dbReference type="SUPFAM" id="SSF53098">
    <property type="entry name" value="Ribonuclease H-like"/>
    <property type="match status" value="1"/>
</dbReference>
<dbReference type="Pfam" id="PF05380">
    <property type="entry name" value="Peptidase_A17"/>
    <property type="match status" value="1"/>
</dbReference>
<dbReference type="SUPFAM" id="SSF56672">
    <property type="entry name" value="DNA/RNA polymerases"/>
    <property type="match status" value="1"/>
</dbReference>
<evidence type="ECO:0000259" key="1">
    <source>
        <dbReference type="PROSITE" id="PS50994"/>
    </source>
</evidence>
<dbReference type="InterPro" id="IPR001584">
    <property type="entry name" value="Integrase_cat-core"/>
</dbReference>
<keyword evidence="3" id="KW-1185">Reference proteome</keyword>
<dbReference type="CDD" id="cd01644">
    <property type="entry name" value="RT_pepA17"/>
    <property type="match status" value="1"/>
</dbReference>
<dbReference type="InterPro" id="IPR043502">
    <property type="entry name" value="DNA/RNA_pol_sf"/>
</dbReference>
<dbReference type="InterPro" id="IPR008042">
    <property type="entry name" value="Retrotrans_Pao"/>
</dbReference>
<dbReference type="GO" id="GO:0003676">
    <property type="term" value="F:nucleic acid binding"/>
    <property type="evidence" value="ECO:0007669"/>
    <property type="project" value="InterPro"/>
</dbReference>
<feature type="domain" description="Integrase catalytic" evidence="1">
    <location>
        <begin position="1313"/>
        <end position="1508"/>
    </location>
</feature>
<sequence>MNPEITALNRLRGALRQNVTKLENYIKQGASEDKVVLETKLTKVDTIRKKLFDLQKRYYELPPEADLTETDEAIEQMETSLEEMEVSLKYLISKYNIDDKSTKLNIKENKTGKLLSVKLPDIPLPQFSGKYEEFGNFKSRFISLIEDNDGLSNTQKLYYLKSSLTGEAKLIQATDDTYKSLLKALEDRYENKRAVVDSQILSLINLEKINYESAEDLRKLLDTVKKNLRTLKTLEYERNNLSDVLIINLILQKLDKETRKQFEITLKSKEVPDLDNFLTFLENRSLVLEYVNKNVPSKSFSKDQSYHKGFSSNDKQKPKYHQFAKPNKSFVVGREDKMKQCLLCNKDFHPLYRYFKFQNMSVHERIKYVTKENICKNCLNAHKGLCRSTLTCRICNSKTHNTMLHQGQTTAETLGDQAAPIKPHKPDGSMNNAQNSSGCVETNPEHLLTASISYNSQQKSVILSTADIYVRSENERYKLRCLLDSASASCLLSNRACNLLNLKREPFKTYIIGIGGNSQEIKARVKINISNEEETYSRNCEFLIVPRITSLIPSQKINISNIEIPNHVKLADPNFCIPGKIDMLIGSDIFFDLLKADKIRLVNDSFDSTKSEEEKFCEEHFLQTHSRTKSGRYIVSLPMKENADSVLGFSRENAVKRLNGIWNKLNKNNTLATLYKAFLQEYLDLGHMQQIIDEDNTKSYYIPHHCIYKPEKTTTPLRVVFDASAETSTGQSLNSILLNGGSIQDDLFSLVTRFRTHKYAFSADIQKMYRQILVEPSQRYLQRIVWKETNNSPIKIYELNTVTYGTVSAPFLAMRVLKALADAEHQDFPEAAKIISRDMYMDDILSGAKSLTSAKRLQADLSKLLRRGGFELHKWVSNHPALLNDISTSEYSFEDTQSNTVKALGMLWKPQPDQLTFKVSVKKKDSLTKREVLSQIARLYDPLGIIGPVIAKAKVFMQSLWLQKLDWNDNLPTKVLQVWNDFLVKLPGVNEINVPRYILSEDVTKIELHGFSDASERAYGAVIYIRCVTHSGLIQTKLVCSKSRVSPLKPITVPRLELSAALLLARLMHKIVPVLDLPLDKVCLWTDSKIVLAWLNMQPHVLKTFVSNRVAKIQSLCSNSQWRHVSSKCNPADVLSRGADAKDLRNNDLWWQGPEFLLRDITDPEEYPCPKDKTFEQELKRNVTVSCAVTNDFDFLDKLLNLTNNYSKLIRILSFCCRFIKNCLHKNVETGFLTAAELDSAEQLLIKQVQFTTFAKEITAIQDGAQGLLHQVRLRYWPLNGKSTARMIVHNCVICYKNKPVIADQIMGNLPKERVTPTSAFTNCGIDFCGPFLIKFKNQRKGIYSKIYVAIFICLSTKAIHLETVSDLSSEAFIASLKRFIARRGKMSMIITDNATNFKGAKSELNRLFNLIRKPDECLANYLSSERINWKLIPPRSPNFGGLWEAGVKSFKYHLKRTIGLYKVTREEFDTIIIQIEGILNSRPLSPLSSDINEYEVLTPAHFLIGRPITAIPEPEIINISDNKLSRWQQLTKFTQIIWKRWQREYLNHLQQRYKWQLKKDNLREGMIVIVKEDNLPPCKWALAKIIEIIRGTDNHIRVVKLKTASGTFIRSISKICVLPNQEVNY</sequence>
<evidence type="ECO:0000313" key="3">
    <source>
        <dbReference type="Proteomes" id="UP000499080"/>
    </source>
</evidence>
<dbReference type="Pfam" id="PF03564">
    <property type="entry name" value="DUF1759"/>
    <property type="match status" value="1"/>
</dbReference>
<dbReference type="InterPro" id="IPR012337">
    <property type="entry name" value="RNaseH-like_sf"/>
</dbReference>
<dbReference type="InterPro" id="IPR040676">
    <property type="entry name" value="DUF5641"/>
</dbReference>
<name>A0A4Y2F3Y2_ARAVE</name>
<dbReference type="InterPro" id="IPR000477">
    <property type="entry name" value="RT_dom"/>
</dbReference>
<dbReference type="PANTHER" id="PTHR47331">
    <property type="entry name" value="PHD-TYPE DOMAIN-CONTAINING PROTEIN"/>
    <property type="match status" value="1"/>
</dbReference>
<dbReference type="InterPro" id="IPR043128">
    <property type="entry name" value="Rev_trsase/Diguanyl_cyclase"/>
</dbReference>
<organism evidence="2 3">
    <name type="scientific">Araneus ventricosus</name>
    <name type="common">Orbweaver spider</name>
    <name type="synonym">Epeira ventricosa</name>
    <dbReference type="NCBI Taxonomy" id="182803"/>
    <lineage>
        <taxon>Eukaryota</taxon>
        <taxon>Metazoa</taxon>
        <taxon>Ecdysozoa</taxon>
        <taxon>Arthropoda</taxon>
        <taxon>Chelicerata</taxon>
        <taxon>Arachnida</taxon>
        <taxon>Araneae</taxon>
        <taxon>Araneomorphae</taxon>
        <taxon>Entelegynae</taxon>
        <taxon>Araneoidea</taxon>
        <taxon>Araneidae</taxon>
        <taxon>Araneus</taxon>
    </lineage>
</organism>
<dbReference type="GO" id="GO:0015074">
    <property type="term" value="P:DNA integration"/>
    <property type="evidence" value="ECO:0007669"/>
    <property type="project" value="InterPro"/>
</dbReference>
<dbReference type="PANTHER" id="PTHR47331:SF4">
    <property type="entry name" value="PEPTIDASE S1 DOMAIN-CONTAINING PROTEIN"/>
    <property type="match status" value="1"/>
</dbReference>
<comment type="caution">
    <text evidence="2">The sequence shown here is derived from an EMBL/GenBank/DDBJ whole genome shotgun (WGS) entry which is preliminary data.</text>
</comment>
<dbReference type="PROSITE" id="PS50994">
    <property type="entry name" value="INTEGRASE"/>
    <property type="match status" value="1"/>
</dbReference>
<dbReference type="Gene3D" id="3.10.10.10">
    <property type="entry name" value="HIV Type 1 Reverse Transcriptase, subunit A, domain 1"/>
    <property type="match status" value="1"/>
</dbReference>
<dbReference type="GO" id="GO:0042575">
    <property type="term" value="C:DNA polymerase complex"/>
    <property type="evidence" value="ECO:0007669"/>
    <property type="project" value="UniProtKB-ARBA"/>
</dbReference>
<dbReference type="InterPro" id="IPR005312">
    <property type="entry name" value="DUF1759"/>
</dbReference>
<accession>A0A4Y2F3Y2</accession>
<proteinExistence type="predicted"/>
<dbReference type="EMBL" id="BGPR01094451">
    <property type="protein sequence ID" value="GBM34774.1"/>
    <property type="molecule type" value="Genomic_DNA"/>
</dbReference>
<protein>
    <recommendedName>
        <fullName evidence="1">Integrase catalytic domain-containing protein</fullName>
    </recommendedName>
</protein>
<dbReference type="Gene3D" id="3.30.420.10">
    <property type="entry name" value="Ribonuclease H-like superfamily/Ribonuclease H"/>
    <property type="match status" value="1"/>
</dbReference>
<reference evidence="2 3" key="1">
    <citation type="journal article" date="2019" name="Sci. Rep.">
        <title>Orb-weaving spider Araneus ventricosus genome elucidates the spidroin gene catalogue.</title>
        <authorList>
            <person name="Kono N."/>
            <person name="Nakamura H."/>
            <person name="Ohtoshi R."/>
            <person name="Moran D.A.P."/>
            <person name="Shinohara A."/>
            <person name="Yoshida Y."/>
            <person name="Fujiwara M."/>
            <person name="Mori M."/>
            <person name="Tomita M."/>
            <person name="Arakawa K."/>
        </authorList>
    </citation>
    <scope>NUCLEOTIDE SEQUENCE [LARGE SCALE GENOMIC DNA]</scope>
</reference>
<dbReference type="Proteomes" id="UP000499080">
    <property type="component" value="Unassembled WGS sequence"/>
</dbReference>
<dbReference type="Pfam" id="PF00078">
    <property type="entry name" value="RVT_1"/>
    <property type="match status" value="1"/>
</dbReference>